<proteinExistence type="predicted"/>
<dbReference type="EMBL" id="WERV01000004">
    <property type="protein sequence ID" value="MDV7715256.1"/>
    <property type="molecule type" value="Genomic_DNA"/>
</dbReference>
<dbReference type="RefSeq" id="WP_032825884.1">
    <property type="nucleotide sequence ID" value="NZ_WERV01000004.1"/>
</dbReference>
<organism evidence="1 2">
    <name type="scientific">Oenococcus oeni</name>
    <name type="common">Leuconostoc oenos</name>
    <dbReference type="NCBI Taxonomy" id="1247"/>
    <lineage>
        <taxon>Bacteria</taxon>
        <taxon>Bacillati</taxon>
        <taxon>Bacillota</taxon>
        <taxon>Bacilli</taxon>
        <taxon>Lactobacillales</taxon>
        <taxon>Lactobacillaceae</taxon>
        <taxon>Oenococcus</taxon>
    </lineage>
</organism>
<accession>A0AAJ2P460</accession>
<evidence type="ECO:0000313" key="1">
    <source>
        <dbReference type="EMBL" id="MDV7715256.1"/>
    </source>
</evidence>
<gene>
    <name evidence="1" type="ORF">GA838_05730</name>
</gene>
<reference evidence="1" key="1">
    <citation type="submission" date="2019-10" db="EMBL/GenBank/DDBJ databases">
        <title>Malate fermentation in French cider.</title>
        <authorList>
            <person name="Cousin F.J."/>
            <person name="Medina Fernandez S."/>
            <person name="Misery B."/>
            <person name="Laplace J.-M."/>
            <person name="Cretenet M."/>
        </authorList>
    </citation>
    <scope>NUCLEOTIDE SEQUENCE</scope>
    <source>
        <strain evidence="1">UCMA15129</strain>
    </source>
</reference>
<name>A0AAJ2P460_OENOE</name>
<dbReference type="AlphaFoldDB" id="A0AAJ2P460"/>
<dbReference type="Proteomes" id="UP001281024">
    <property type="component" value="Unassembled WGS sequence"/>
</dbReference>
<evidence type="ECO:0000313" key="2">
    <source>
        <dbReference type="Proteomes" id="UP001281024"/>
    </source>
</evidence>
<comment type="caution">
    <text evidence="1">The sequence shown here is derived from an EMBL/GenBank/DDBJ whole genome shotgun (WGS) entry which is preliminary data.</text>
</comment>
<protein>
    <submittedName>
        <fullName evidence="1">Uncharacterized protein</fullName>
    </submittedName>
</protein>
<sequence length="131" mass="15423">MAIPKYIRKQSEYTPDFVNKSHRLLNYLSDNLNKNYRSSELGFLFTVKDTGRMLRYYSEYLLRLGLPISTGDYGYKFTDKPEDLYRSAKRDQAIGQGAMERYHLKIKAARKLERQQKKLLAATKSDKHPIH</sequence>